<protein>
    <submittedName>
        <fullName evidence="1">Uncharacterized protein</fullName>
    </submittedName>
</protein>
<name>A0A3M7R4B6_BRAPC</name>
<accession>A0A3M7R4B6</accession>
<gene>
    <name evidence="1" type="ORF">BpHYR1_001132</name>
</gene>
<reference evidence="1 2" key="1">
    <citation type="journal article" date="2018" name="Sci. Rep.">
        <title>Genomic signatures of local adaptation to the degree of environmental predictability in rotifers.</title>
        <authorList>
            <person name="Franch-Gras L."/>
            <person name="Hahn C."/>
            <person name="Garcia-Roger E.M."/>
            <person name="Carmona M.J."/>
            <person name="Serra M."/>
            <person name="Gomez A."/>
        </authorList>
    </citation>
    <scope>NUCLEOTIDE SEQUENCE [LARGE SCALE GENOMIC DNA]</scope>
    <source>
        <strain evidence="1">HYR1</strain>
    </source>
</reference>
<evidence type="ECO:0000313" key="1">
    <source>
        <dbReference type="EMBL" id="RNA18437.1"/>
    </source>
</evidence>
<comment type="caution">
    <text evidence="1">The sequence shown here is derived from an EMBL/GenBank/DDBJ whole genome shotgun (WGS) entry which is preliminary data.</text>
</comment>
<organism evidence="1 2">
    <name type="scientific">Brachionus plicatilis</name>
    <name type="common">Marine rotifer</name>
    <name type="synonym">Brachionus muelleri</name>
    <dbReference type="NCBI Taxonomy" id="10195"/>
    <lineage>
        <taxon>Eukaryota</taxon>
        <taxon>Metazoa</taxon>
        <taxon>Spiralia</taxon>
        <taxon>Gnathifera</taxon>
        <taxon>Rotifera</taxon>
        <taxon>Eurotatoria</taxon>
        <taxon>Monogononta</taxon>
        <taxon>Pseudotrocha</taxon>
        <taxon>Ploima</taxon>
        <taxon>Brachionidae</taxon>
        <taxon>Brachionus</taxon>
    </lineage>
</organism>
<dbReference type="AlphaFoldDB" id="A0A3M7R4B6"/>
<dbReference type="Proteomes" id="UP000276133">
    <property type="component" value="Unassembled WGS sequence"/>
</dbReference>
<proteinExistence type="predicted"/>
<dbReference type="EMBL" id="REGN01004242">
    <property type="protein sequence ID" value="RNA18437.1"/>
    <property type="molecule type" value="Genomic_DNA"/>
</dbReference>
<evidence type="ECO:0000313" key="2">
    <source>
        <dbReference type="Proteomes" id="UP000276133"/>
    </source>
</evidence>
<sequence length="73" mass="8329">MCQIGQSHPHSELTLNFVKIASELVQESKSLKLLTKLIIMVFNLKHDPIICIFQTIPPIYENYVGIIYNKLAS</sequence>
<keyword evidence="2" id="KW-1185">Reference proteome</keyword>